<dbReference type="EMBL" id="LT608168">
    <property type="protein sequence ID" value="SCL96852.1"/>
    <property type="molecule type" value="Genomic_DNA"/>
</dbReference>
<sequence>MYSACRFLRAYSSAIKNINNEELQILKKKIRYKFKSVGMLELDTLINNYINSNINMIDKGKEKLLYNLMEINTVDLLKLFYFYSDKNNNDLGKLSEYLKDKDEQEVKNTFKLLTDILHSNENTTKS</sequence>
<keyword evidence="4" id="KW-1185">Reference proteome</keyword>
<reference evidence="3 4" key="1">
    <citation type="journal article" date="2014" name="BMC Biol.">
        <title>A comprehensive evaluation of rodent malaria parasite genomes and gene expression.</title>
        <authorList>
            <person name="Otto T.D."/>
            <person name="Bohme U."/>
            <person name="Jackson A.P."/>
            <person name="Hunt M."/>
            <person name="Franke-Fayard B."/>
            <person name="Hoeijmakers W.A."/>
            <person name="Religa A.A."/>
            <person name="Robertson L."/>
            <person name="Sanders M."/>
            <person name="Ogun S.A."/>
            <person name="Cunningham D."/>
            <person name="Erhart A."/>
            <person name="Billker O."/>
            <person name="Khan S.M."/>
            <person name="Stunnenberg H.G."/>
            <person name="Langhorne J."/>
            <person name="Holder A.A."/>
            <person name="Waters A.P."/>
            <person name="Newbold C.I."/>
            <person name="Pain A."/>
            <person name="Berriman M."/>
            <person name="Janse C.J."/>
        </authorList>
    </citation>
    <scope>NUCLEOTIDE SEQUENCE [LARGE SCALE GENOMIC DNA]</scope>
    <source>
        <strain evidence="3 4">AS</strain>
    </source>
</reference>
<proteinExistence type="predicted"/>
<dbReference type="Proteomes" id="UP000071118">
    <property type="component" value="Chromosome 2"/>
</dbReference>
<evidence type="ECO:0000313" key="4">
    <source>
        <dbReference type="Proteomes" id="UP000071118"/>
    </source>
</evidence>
<gene>
    <name evidence="2" type="ORF">PCHAJ_000028400</name>
    <name evidence="3" type="ORF">PCHAS_0210900</name>
</gene>
<dbReference type="GeneID" id="27794562"/>
<evidence type="ECO:0000313" key="5">
    <source>
        <dbReference type="Proteomes" id="UP000507163"/>
    </source>
</evidence>
<dbReference type="Proteomes" id="UP000507163">
    <property type="component" value="Chromosome 2"/>
</dbReference>
<name>A0A077TKC3_PLACU</name>
<evidence type="ECO:0000313" key="2">
    <source>
        <dbReference type="EMBL" id="SCL96852.1"/>
    </source>
</evidence>
<keyword evidence="1" id="KW-0143">Chaperone</keyword>
<dbReference type="InterPro" id="IPR036714">
    <property type="entry name" value="SDH_sf"/>
</dbReference>
<dbReference type="AlphaFoldDB" id="A0A077TKC3"/>
<dbReference type="RefSeq" id="XP_016653100.1">
    <property type="nucleotide sequence ID" value="XM_016799025.1"/>
</dbReference>
<reference evidence="3" key="2">
    <citation type="submission" date="2014-05" db="EMBL/GenBank/DDBJ databases">
        <authorList>
            <person name="Aslett M.A."/>
            <person name="De Silva N."/>
        </authorList>
    </citation>
    <scope>NUCLEOTIDE SEQUENCE</scope>
    <source>
        <strain evidence="3">AS</strain>
    </source>
</reference>
<dbReference type="KEGG" id="pcb:PCHAS_0210900"/>
<dbReference type="Pfam" id="PF03937">
    <property type="entry name" value="Sdh5"/>
    <property type="match status" value="1"/>
</dbReference>
<dbReference type="OrthoDB" id="284292at2759"/>
<organism evidence="2 5">
    <name type="scientific">Plasmodium chabaudi chabaudi</name>
    <dbReference type="NCBI Taxonomy" id="31271"/>
    <lineage>
        <taxon>Eukaryota</taxon>
        <taxon>Sar</taxon>
        <taxon>Alveolata</taxon>
        <taxon>Apicomplexa</taxon>
        <taxon>Aconoidasida</taxon>
        <taxon>Haemosporida</taxon>
        <taxon>Plasmodiidae</taxon>
        <taxon>Plasmodium</taxon>
        <taxon>Plasmodium (Vinckeia)</taxon>
    </lineage>
</organism>
<evidence type="ECO:0000256" key="1">
    <source>
        <dbReference type="ARBA" id="ARBA00023186"/>
    </source>
</evidence>
<dbReference type="EMBL" id="LK022879">
    <property type="protein sequence ID" value="VTZ66887.1"/>
    <property type="molecule type" value="Genomic_DNA"/>
</dbReference>
<dbReference type="Gene3D" id="1.10.150.250">
    <property type="entry name" value="Flavinator of succinate dehydrogenase"/>
    <property type="match status" value="1"/>
</dbReference>
<dbReference type="InterPro" id="IPR005631">
    <property type="entry name" value="SDH"/>
</dbReference>
<protein>
    <submittedName>
        <fullName evidence="2">Uncharacterized protein</fullName>
    </submittedName>
</protein>
<accession>A0A077TKC3</accession>
<dbReference type="VEuPathDB" id="PlasmoDB:PCHAS_0210900"/>
<dbReference type="SUPFAM" id="SSF109910">
    <property type="entry name" value="YgfY-like"/>
    <property type="match status" value="1"/>
</dbReference>
<reference evidence="2 5" key="3">
    <citation type="submission" date="2016-08" db="EMBL/GenBank/DDBJ databases">
        <authorList>
            <consortium name="Pathogen Informatics"/>
        </authorList>
    </citation>
    <scope>NUCLEOTIDE SEQUENCE [LARGE SCALE GENOMIC DNA]</scope>
    <source>
        <strain evidence="2 5">AJ</strain>
        <strain evidence="3">AS</strain>
    </source>
</reference>
<evidence type="ECO:0000313" key="3">
    <source>
        <dbReference type="EMBL" id="VTZ66887.1"/>
    </source>
</evidence>